<dbReference type="GO" id="GO:0046872">
    <property type="term" value="F:metal ion binding"/>
    <property type="evidence" value="ECO:0007669"/>
    <property type="project" value="UniProtKB-UniRule"/>
</dbReference>
<dbReference type="Proteomes" id="UP000515125">
    <property type="component" value="Unplaced"/>
</dbReference>
<evidence type="ECO:0000259" key="7">
    <source>
        <dbReference type="Pfam" id="PF01432"/>
    </source>
</evidence>
<dbReference type="Gene3D" id="1.10.1370.40">
    <property type="match status" value="1"/>
</dbReference>
<evidence type="ECO:0000313" key="8">
    <source>
        <dbReference type="Proteomes" id="UP000515125"/>
    </source>
</evidence>
<sequence length="310" mass="33465">MQARLLDVQELKVLVHELGHAFKEMLQEDPKAFVAERLLDFDESFALVHEQLLRRPQFLMALSKHRETGAPLTFSQAAGLGLDLVDLLHPNGALVTAAVDFAIHSLDASKATTQSLEESIRAAIEESYSGALVCYILAEMRALRILQQLEKGPPSRVGPALPDLRAVKRDLLPLHPRGPLPPLMGTSGGAAAGASLVALYSAPKDLQGVECLLGEAPPSCQEAVECWSHDGMEVSHAQSVLMNLKCFQEGRGLVTQYAVSAPCRCRKANREPYGVRLSLSAKNAGVDAKSCDEWGVRNPNGHLWGSVGPP</sequence>
<comment type="cofactor">
    <cofactor evidence="6">
        <name>Zn(2+)</name>
        <dbReference type="ChEBI" id="CHEBI:29105"/>
    </cofactor>
    <text evidence="6">Binds 1 zinc ion.</text>
</comment>
<evidence type="ECO:0000256" key="5">
    <source>
        <dbReference type="ARBA" id="ARBA00023049"/>
    </source>
</evidence>
<feature type="domain" description="Peptidase M3A/M3B catalytic" evidence="7">
    <location>
        <begin position="4"/>
        <end position="128"/>
    </location>
</feature>
<keyword evidence="2 6" id="KW-0479">Metal-binding</keyword>
<dbReference type="GeneID" id="34617664"/>
<dbReference type="GO" id="GO:0006508">
    <property type="term" value="P:proteolysis"/>
    <property type="evidence" value="ECO:0007669"/>
    <property type="project" value="UniProtKB-KW"/>
</dbReference>
<comment type="similarity">
    <text evidence="6">Belongs to the peptidase M3 family.</text>
</comment>
<evidence type="ECO:0000256" key="3">
    <source>
        <dbReference type="ARBA" id="ARBA00022801"/>
    </source>
</evidence>
<accession>A0A6P6S1I7</accession>
<evidence type="ECO:0000256" key="4">
    <source>
        <dbReference type="ARBA" id="ARBA00022833"/>
    </source>
</evidence>
<keyword evidence="8" id="KW-1185">Reference proteome</keyword>
<evidence type="ECO:0000256" key="6">
    <source>
        <dbReference type="RuleBase" id="RU003435"/>
    </source>
</evidence>
<dbReference type="RefSeq" id="XP_026193507.1">
    <property type="nucleotide sequence ID" value="XM_026337722.1"/>
</dbReference>
<keyword evidence="3 6" id="KW-0378">Hydrolase</keyword>
<evidence type="ECO:0000256" key="2">
    <source>
        <dbReference type="ARBA" id="ARBA00022723"/>
    </source>
</evidence>
<proteinExistence type="inferred from homology"/>
<keyword evidence="4 6" id="KW-0862">Zinc</keyword>
<gene>
    <name evidence="9" type="primary">LOC34617664</name>
</gene>
<evidence type="ECO:0000313" key="9">
    <source>
        <dbReference type="RefSeq" id="XP_026193507.1"/>
    </source>
</evidence>
<dbReference type="InterPro" id="IPR001567">
    <property type="entry name" value="Pept_M3A_M3B_dom"/>
</dbReference>
<dbReference type="AlphaFoldDB" id="A0A6P6S1I7"/>
<keyword evidence="5 6" id="KW-0482">Metalloprotease</keyword>
<organism evidence="8 9">
    <name type="scientific">Cyclospora cayetanensis</name>
    <dbReference type="NCBI Taxonomy" id="88456"/>
    <lineage>
        <taxon>Eukaryota</taxon>
        <taxon>Sar</taxon>
        <taxon>Alveolata</taxon>
        <taxon>Apicomplexa</taxon>
        <taxon>Conoidasida</taxon>
        <taxon>Coccidia</taxon>
        <taxon>Eucoccidiorida</taxon>
        <taxon>Eimeriorina</taxon>
        <taxon>Eimeriidae</taxon>
        <taxon>Cyclospora</taxon>
    </lineage>
</organism>
<protein>
    <submittedName>
        <fullName evidence="9">Uncharacterized protein LOC34617664</fullName>
    </submittedName>
</protein>
<keyword evidence="1 6" id="KW-0645">Protease</keyword>
<dbReference type="SUPFAM" id="SSF55486">
    <property type="entry name" value="Metalloproteases ('zincins'), catalytic domain"/>
    <property type="match status" value="1"/>
</dbReference>
<dbReference type="GO" id="GO:0004222">
    <property type="term" value="F:metalloendopeptidase activity"/>
    <property type="evidence" value="ECO:0007669"/>
    <property type="project" value="InterPro"/>
</dbReference>
<name>A0A6P6S1I7_9EIME</name>
<dbReference type="OrthoDB" id="10601971at2759"/>
<dbReference type="Pfam" id="PF01432">
    <property type="entry name" value="Peptidase_M3"/>
    <property type="match status" value="1"/>
</dbReference>
<evidence type="ECO:0000256" key="1">
    <source>
        <dbReference type="ARBA" id="ARBA00022670"/>
    </source>
</evidence>
<reference evidence="9" key="1">
    <citation type="submission" date="2025-08" db="UniProtKB">
        <authorList>
            <consortium name="RefSeq"/>
        </authorList>
    </citation>
    <scope>IDENTIFICATION</scope>
</reference>